<gene>
    <name evidence="1" type="ORF">J1C56_02480</name>
</gene>
<evidence type="ECO:0000313" key="2">
    <source>
        <dbReference type="Proteomes" id="UP001138921"/>
    </source>
</evidence>
<dbReference type="AlphaFoldDB" id="A0A9X1A7F0"/>
<dbReference type="RefSeq" id="WP_214385678.1">
    <property type="nucleotide sequence ID" value="NZ_JAFLWW010000001.1"/>
</dbReference>
<keyword evidence="2" id="KW-1185">Reference proteome</keyword>
<comment type="caution">
    <text evidence="1">The sequence shown here is derived from an EMBL/GenBank/DDBJ whole genome shotgun (WGS) entry which is preliminary data.</text>
</comment>
<dbReference type="Proteomes" id="UP001138921">
    <property type="component" value="Unassembled WGS sequence"/>
</dbReference>
<evidence type="ECO:0000313" key="1">
    <source>
        <dbReference type="EMBL" id="MBT1154451.1"/>
    </source>
</evidence>
<sequence>MKITTKMEEIRSKSNYIPASVHYSRRAFDKQFEIVARVTDRTMDELGVNIGGEVCLDVQRNRQDALAAVRFFRHQKEI</sequence>
<accession>A0A9X1A7F0</accession>
<organism evidence="1 2">
    <name type="scientific">Aminobacter anthyllidis</name>
    <dbReference type="NCBI Taxonomy" id="1035067"/>
    <lineage>
        <taxon>Bacteria</taxon>
        <taxon>Pseudomonadati</taxon>
        <taxon>Pseudomonadota</taxon>
        <taxon>Alphaproteobacteria</taxon>
        <taxon>Hyphomicrobiales</taxon>
        <taxon>Phyllobacteriaceae</taxon>
        <taxon>Aminobacter</taxon>
    </lineage>
</organism>
<protein>
    <submittedName>
        <fullName evidence="1">Uncharacterized protein</fullName>
    </submittedName>
</protein>
<proteinExistence type="predicted"/>
<reference evidence="1" key="1">
    <citation type="journal article" date="2021" name="Microorganisms">
        <title>Phylogenomic Reconstruction and Metabolic Potential of the Genus Aminobacter.</title>
        <authorList>
            <person name="Artuso I."/>
            <person name="Turrini P."/>
            <person name="Pirolo M."/>
            <person name="Lugli G.A."/>
            <person name="Ventura M."/>
            <person name="Visca P."/>
        </authorList>
    </citation>
    <scope>NUCLEOTIDE SEQUENCE</scope>
    <source>
        <strain evidence="1">LMG 26462</strain>
    </source>
</reference>
<reference evidence="1" key="2">
    <citation type="submission" date="2021-03" db="EMBL/GenBank/DDBJ databases">
        <authorList>
            <person name="Artuso I."/>
            <person name="Turrini P."/>
            <person name="Pirolo M."/>
            <person name="Lugli G.A."/>
            <person name="Ventura M."/>
            <person name="Visca P."/>
        </authorList>
    </citation>
    <scope>NUCLEOTIDE SEQUENCE</scope>
    <source>
        <strain evidence="1">LMG 26462</strain>
    </source>
</reference>
<dbReference type="EMBL" id="JAFLWW010000001">
    <property type="protein sequence ID" value="MBT1154451.1"/>
    <property type="molecule type" value="Genomic_DNA"/>
</dbReference>
<name>A0A9X1A7F0_9HYPH</name>